<dbReference type="EMBL" id="CP062983">
    <property type="protein sequence ID" value="QPC83769.1"/>
    <property type="molecule type" value="Genomic_DNA"/>
</dbReference>
<protein>
    <submittedName>
        <fullName evidence="1">Uncharacterized protein</fullName>
    </submittedName>
</protein>
<dbReference type="RefSeq" id="WP_195171833.1">
    <property type="nucleotide sequence ID" value="NZ_CP062983.1"/>
</dbReference>
<evidence type="ECO:0000313" key="2">
    <source>
        <dbReference type="Proteomes" id="UP000594468"/>
    </source>
</evidence>
<evidence type="ECO:0000313" key="1">
    <source>
        <dbReference type="EMBL" id="QPC83769.1"/>
    </source>
</evidence>
<dbReference type="Proteomes" id="UP000594468">
    <property type="component" value="Chromosome"/>
</dbReference>
<reference evidence="1 2" key="1">
    <citation type="submission" date="2020-02" db="EMBL/GenBank/DDBJ databases">
        <authorList>
            <person name="Zheng R.K."/>
            <person name="Sun C.M."/>
        </authorList>
    </citation>
    <scope>NUCLEOTIDE SEQUENCE [LARGE SCALE GENOMIC DNA]</scope>
    <source>
        <strain evidence="2">rifampicinis</strain>
    </source>
</reference>
<proteinExistence type="predicted"/>
<dbReference type="AlphaFoldDB" id="A0A7S8EBB2"/>
<keyword evidence="2" id="KW-1185">Reference proteome</keyword>
<organism evidence="1 2">
    <name type="scientific">Phototrophicus methaneseepsis</name>
    <dbReference type="NCBI Taxonomy" id="2710758"/>
    <lineage>
        <taxon>Bacteria</taxon>
        <taxon>Bacillati</taxon>
        <taxon>Chloroflexota</taxon>
        <taxon>Candidatus Thermofontia</taxon>
        <taxon>Phototrophicales</taxon>
        <taxon>Phototrophicaceae</taxon>
        <taxon>Phototrophicus</taxon>
    </lineage>
</organism>
<sequence length="168" mass="19386">MAKKRTTHQREADLALINRWYIAGWTQQQIADELDGMRPYNVSQKTISNDLQALQTRWQEQTARELGEAKAEELARIDQLEREYWTQYELSKQDQETVTKKARDTGGKGKGYEVITRTETRTGNPAYLQGIERCIKLRMDLLGLGDEKADDRGSIQVIFQTGMNMDDL</sequence>
<dbReference type="KEGG" id="pmet:G4Y79_05160"/>
<name>A0A7S8EBB2_9CHLR</name>
<gene>
    <name evidence="1" type="ORF">G4Y79_05160</name>
</gene>
<accession>A0A7S8EBB2</accession>